<dbReference type="Proteomes" id="UP000648352">
    <property type="component" value="Unassembled WGS sequence"/>
</dbReference>
<keyword evidence="1" id="KW-0472">Membrane</keyword>
<evidence type="ECO:0000256" key="1">
    <source>
        <dbReference type="SAM" id="Phobius"/>
    </source>
</evidence>
<organism evidence="2 3">
    <name type="scientific">Microbacterium pullorum</name>
    <dbReference type="NCBI Taxonomy" id="2762236"/>
    <lineage>
        <taxon>Bacteria</taxon>
        <taxon>Bacillati</taxon>
        <taxon>Actinomycetota</taxon>
        <taxon>Actinomycetes</taxon>
        <taxon>Micrococcales</taxon>
        <taxon>Microbacteriaceae</taxon>
        <taxon>Microbacterium</taxon>
    </lineage>
</organism>
<proteinExistence type="predicted"/>
<keyword evidence="3" id="KW-1185">Reference proteome</keyword>
<comment type="caution">
    <text evidence="2">The sequence shown here is derived from an EMBL/GenBank/DDBJ whole genome shotgun (WGS) entry which is preliminary data.</text>
</comment>
<keyword evidence="1" id="KW-1133">Transmembrane helix</keyword>
<reference evidence="2 3" key="1">
    <citation type="submission" date="2020-08" db="EMBL/GenBank/DDBJ databases">
        <title>A Genomic Blueprint of the Chicken Gut Microbiome.</title>
        <authorList>
            <person name="Gilroy R."/>
            <person name="Ravi A."/>
            <person name="Getino M."/>
            <person name="Pursley I."/>
            <person name="Horton D.L."/>
            <person name="Alikhan N.-F."/>
            <person name="Baker D."/>
            <person name="Gharbi K."/>
            <person name="Hall N."/>
            <person name="Watson M."/>
            <person name="Adriaenssens E.M."/>
            <person name="Foster-Nyarko E."/>
            <person name="Jarju S."/>
            <person name="Secka A."/>
            <person name="Antonio M."/>
            <person name="Oren A."/>
            <person name="Chaudhuri R."/>
            <person name="La Ragione R.M."/>
            <person name="Hildebrand F."/>
            <person name="Pallen M.J."/>
        </authorList>
    </citation>
    <scope>NUCLEOTIDE SEQUENCE [LARGE SCALE GENOMIC DNA]</scope>
    <source>
        <strain evidence="2 3">Sa4CUA7</strain>
    </source>
</reference>
<dbReference type="EMBL" id="JACSQP010000001">
    <property type="protein sequence ID" value="MBD7956102.1"/>
    <property type="molecule type" value="Genomic_DNA"/>
</dbReference>
<feature type="transmembrane region" description="Helical" evidence="1">
    <location>
        <begin position="92"/>
        <end position="111"/>
    </location>
</feature>
<protein>
    <submittedName>
        <fullName evidence="2">Uncharacterized protein</fullName>
    </submittedName>
</protein>
<evidence type="ECO:0000313" key="2">
    <source>
        <dbReference type="EMBL" id="MBD7956102.1"/>
    </source>
</evidence>
<dbReference type="RefSeq" id="WP_191717133.1">
    <property type="nucleotide sequence ID" value="NZ_JACSQP010000001.1"/>
</dbReference>
<accession>A0ABR8RXY4</accession>
<feature type="transmembrane region" description="Helical" evidence="1">
    <location>
        <begin position="218"/>
        <end position="241"/>
    </location>
</feature>
<gene>
    <name evidence="2" type="ORF">H9651_00420</name>
</gene>
<evidence type="ECO:0000313" key="3">
    <source>
        <dbReference type="Proteomes" id="UP000648352"/>
    </source>
</evidence>
<dbReference type="NCBIfam" id="NF038403">
    <property type="entry name" value="perm_prefix_1"/>
    <property type="match status" value="1"/>
</dbReference>
<feature type="transmembrane region" description="Helical" evidence="1">
    <location>
        <begin position="248"/>
        <end position="268"/>
    </location>
</feature>
<sequence>MTVTATLTDRYIETAMRTVPEKQRPDLAAELRASIEDQIDGRIAAGDMPDAAERAVLTELGDPDALAAGYTDRPLWLIGPRYYLTWWRLVKVLWAIVPACAAFGVALGQVLAGESIGTTIGAVVPVVISVIVNIGFWTALVFFIIERSTGGRDVGVITTWTLDRLPERKERGAGLGDLIASLVFLVLIVGAVIWDRFFGLAYLAEAGGWLPVLSPALWPGWILGLFVLIALEVALAVTVYVQGRWTMATATVNAALNVALVAPLLWLLSRQELLNPGLFPGLIPAASAETVETVLTVLLGFGAVAAAAWDTVDSFLKARRAR</sequence>
<feature type="transmembrane region" description="Helical" evidence="1">
    <location>
        <begin position="294"/>
        <end position="312"/>
    </location>
</feature>
<dbReference type="Pfam" id="PF22564">
    <property type="entry name" value="HAAS"/>
    <property type="match status" value="1"/>
</dbReference>
<feature type="transmembrane region" description="Helical" evidence="1">
    <location>
        <begin position="178"/>
        <end position="198"/>
    </location>
</feature>
<keyword evidence="1" id="KW-0812">Transmembrane</keyword>
<dbReference type="InterPro" id="IPR047928">
    <property type="entry name" value="Perm_prefix_1"/>
</dbReference>
<feature type="transmembrane region" description="Helical" evidence="1">
    <location>
        <begin position="123"/>
        <end position="145"/>
    </location>
</feature>
<name>A0ABR8RXY4_9MICO</name>